<gene>
    <name evidence="1" type="ORF">SMC7_02385</name>
</gene>
<dbReference type="InterPro" id="IPR052045">
    <property type="entry name" value="Sulfur_Carrier/Prot_Modifier"/>
</dbReference>
<name>A0A398CUR8_9BACT</name>
<reference evidence="1 2" key="1">
    <citation type="submission" date="2018-09" db="EMBL/GenBank/DDBJ databases">
        <title>Discovery and Ecogenomic Context for Candidatus Cryosericales, a Global Caldiserica Order Active in Thawing Permafrost.</title>
        <authorList>
            <person name="Martinez M.A."/>
            <person name="Woodcroft B.J."/>
            <person name="Ignacio Espinoza J.C."/>
            <person name="Zayed A."/>
            <person name="Singleton C.M."/>
            <person name="Boyd J."/>
            <person name="Li Y.-F."/>
            <person name="Purvine S."/>
            <person name="Maughan H."/>
            <person name="Hodgkins S.B."/>
            <person name="Anderson D."/>
            <person name="Sederholm M."/>
            <person name="Temperton B."/>
            <person name="Saleska S.R."/>
            <person name="Tyson G.W."/>
            <person name="Rich V.I."/>
        </authorList>
    </citation>
    <scope>NUCLEOTIDE SEQUENCE [LARGE SCALE GENOMIC DNA]</scope>
    <source>
        <strain evidence="1 2">SMC7</strain>
    </source>
</reference>
<dbReference type="Proteomes" id="UP000266328">
    <property type="component" value="Unassembled WGS sequence"/>
</dbReference>
<dbReference type="InterPro" id="IPR012675">
    <property type="entry name" value="Beta-grasp_dom_sf"/>
</dbReference>
<dbReference type="PANTHER" id="PTHR38031:SF1">
    <property type="entry name" value="SULFUR CARRIER PROTEIN CYSO"/>
    <property type="match status" value="1"/>
</dbReference>
<comment type="caution">
    <text evidence="1">The sequence shown here is derived from an EMBL/GenBank/DDBJ whole genome shotgun (WGS) entry which is preliminary data.</text>
</comment>
<evidence type="ECO:0000313" key="1">
    <source>
        <dbReference type="EMBL" id="RIE06412.1"/>
    </source>
</evidence>
<keyword evidence="2" id="KW-1185">Reference proteome</keyword>
<dbReference type="EMBL" id="QXIS01000013">
    <property type="protein sequence ID" value="RIE06412.1"/>
    <property type="molecule type" value="Genomic_DNA"/>
</dbReference>
<dbReference type="Pfam" id="PF02597">
    <property type="entry name" value="ThiS"/>
    <property type="match status" value="1"/>
</dbReference>
<proteinExistence type="predicted"/>
<dbReference type="SUPFAM" id="SSF54285">
    <property type="entry name" value="MoaD/ThiS"/>
    <property type="match status" value="1"/>
</dbReference>
<dbReference type="Gene3D" id="3.10.20.30">
    <property type="match status" value="1"/>
</dbReference>
<organism evidence="1 2">
    <name type="scientific">Candidatus Cryosericum terrychapinii</name>
    <dbReference type="NCBI Taxonomy" id="2290919"/>
    <lineage>
        <taxon>Bacteria</taxon>
        <taxon>Pseudomonadati</taxon>
        <taxon>Caldisericota/Cryosericota group</taxon>
        <taxon>Candidatus Cryosericota</taxon>
        <taxon>Candidatus Cryosericia</taxon>
        <taxon>Candidatus Cryosericales</taxon>
        <taxon>Candidatus Cryosericaceae</taxon>
        <taxon>Candidatus Cryosericum</taxon>
    </lineage>
</organism>
<dbReference type="OrthoDB" id="9801945at2"/>
<protein>
    <submittedName>
        <fullName evidence="1">Molybdopterin synthase sulfur carrier subunit</fullName>
    </submittedName>
</protein>
<dbReference type="InterPro" id="IPR003749">
    <property type="entry name" value="ThiS/MoaD-like"/>
</dbReference>
<dbReference type="PANTHER" id="PTHR38031">
    <property type="entry name" value="SULFUR CARRIER PROTEIN SLR0821-RELATED"/>
    <property type="match status" value="1"/>
</dbReference>
<sequence>MMAMATVTVRVYLTEEFKQGPVLVSASTCIEALRSLVAQHPVLKGIILTEELRLKRDYIYLLNGKSIEFLGKEDALLKDGDTISLFPPIGGG</sequence>
<dbReference type="InterPro" id="IPR016155">
    <property type="entry name" value="Mopterin_synth/thiamin_S_b"/>
</dbReference>
<accession>A0A398CUR8</accession>
<dbReference type="AlphaFoldDB" id="A0A398CUR8"/>
<evidence type="ECO:0000313" key="2">
    <source>
        <dbReference type="Proteomes" id="UP000266328"/>
    </source>
</evidence>